<gene>
    <name evidence="1" type="ORF">RGI145_12340</name>
</gene>
<proteinExistence type="predicted"/>
<dbReference type="Proteomes" id="UP000185494">
    <property type="component" value="Chromosome 1"/>
</dbReference>
<name>A0A1L7AG82_9PROT</name>
<reference evidence="1 2" key="1">
    <citation type="submission" date="2016-05" db="EMBL/GenBank/DDBJ databases">
        <title>Complete Genome and Methylome Analysis of Psychrotrophic Bacterial Isolates from Antarctic Lake Untersee.</title>
        <authorList>
            <person name="Fomenkov A."/>
            <person name="Akimov V.N."/>
            <person name="Vasilyeva L.V."/>
            <person name="Andersen D."/>
            <person name="Vincze T."/>
            <person name="Roberts R.J."/>
        </authorList>
    </citation>
    <scope>NUCLEOTIDE SEQUENCE [LARGE SCALE GENOMIC DNA]</scope>
    <source>
        <strain evidence="1 2">U14-5</strain>
    </source>
</reference>
<accession>A0A1L7AG82</accession>
<dbReference type="AlphaFoldDB" id="A0A1L7AG82"/>
<dbReference type="RefSeq" id="WP_075798601.1">
    <property type="nucleotide sequence ID" value="NZ_CP015583.1"/>
</dbReference>
<protein>
    <submittedName>
        <fullName evidence="1">Uncharacterized protein</fullName>
    </submittedName>
</protein>
<organism evidence="1 2">
    <name type="scientific">Roseomonas gilardii</name>
    <dbReference type="NCBI Taxonomy" id="257708"/>
    <lineage>
        <taxon>Bacteria</taxon>
        <taxon>Pseudomonadati</taxon>
        <taxon>Pseudomonadota</taxon>
        <taxon>Alphaproteobacteria</taxon>
        <taxon>Acetobacterales</taxon>
        <taxon>Roseomonadaceae</taxon>
        <taxon>Roseomonas</taxon>
    </lineage>
</organism>
<evidence type="ECO:0000313" key="2">
    <source>
        <dbReference type="Proteomes" id="UP000185494"/>
    </source>
</evidence>
<dbReference type="EMBL" id="CP015583">
    <property type="protein sequence ID" value="APT57783.1"/>
    <property type="molecule type" value="Genomic_DNA"/>
</dbReference>
<dbReference type="KEGG" id="rgi:RGI145_12340"/>
<dbReference type="STRING" id="257708.RGI145_12340"/>
<evidence type="ECO:0000313" key="1">
    <source>
        <dbReference type="EMBL" id="APT57783.1"/>
    </source>
</evidence>
<sequence length="138" mass="14825">MPGIFMTMPLARRSPSVVPRRFLSMPAGEGLLLAVTVVTDDTPSAAPVALGGSDVRTPRFLLYRPVQFRDYGLSLYNASLLQAIDGVLVPSVPGRINFTITPDEIGRYGWAVTLGQEATSQRLAWGVLQVSADPLVSP</sequence>